<evidence type="ECO:0000259" key="1">
    <source>
        <dbReference type="PROSITE" id="PS51819"/>
    </source>
</evidence>
<dbReference type="InterPro" id="IPR029068">
    <property type="entry name" value="Glyas_Bleomycin-R_OHBP_Dase"/>
</dbReference>
<dbReference type="AlphaFoldDB" id="A0A919JY07"/>
<gene>
    <name evidence="2" type="ORF">Ari01nite_32090</name>
</gene>
<dbReference type="PROSITE" id="PS51819">
    <property type="entry name" value="VOC"/>
    <property type="match status" value="1"/>
</dbReference>
<feature type="domain" description="VOC" evidence="1">
    <location>
        <begin position="23"/>
        <end position="147"/>
    </location>
</feature>
<evidence type="ECO:0000313" key="2">
    <source>
        <dbReference type="EMBL" id="GIE95744.1"/>
    </source>
</evidence>
<sequence>MDASDLFKTARTAARSVGRMTPKLNGIGLAVADMATSLAFYRRLGLEFPPGADREPHAEVELPGGIRLMVDTVASLQSFDPSFTVSKDKDGPSLAFLCADAAEVDAVHADLVAAGYVSVKEPWDADWGQRYALITDPDGNQVDLFAWVKAPG</sequence>
<dbReference type="SUPFAM" id="SSF54593">
    <property type="entry name" value="Glyoxalase/Bleomycin resistance protein/Dihydroxybiphenyl dioxygenase"/>
    <property type="match status" value="1"/>
</dbReference>
<proteinExistence type="predicted"/>
<dbReference type="Pfam" id="PF00903">
    <property type="entry name" value="Glyoxalase"/>
    <property type="match status" value="1"/>
</dbReference>
<organism evidence="2 3">
    <name type="scientific">Paractinoplanes rishiriensis</name>
    <dbReference type="NCBI Taxonomy" id="1050105"/>
    <lineage>
        <taxon>Bacteria</taxon>
        <taxon>Bacillati</taxon>
        <taxon>Actinomycetota</taxon>
        <taxon>Actinomycetes</taxon>
        <taxon>Micromonosporales</taxon>
        <taxon>Micromonosporaceae</taxon>
        <taxon>Paractinoplanes</taxon>
    </lineage>
</organism>
<dbReference type="InterPro" id="IPR037523">
    <property type="entry name" value="VOC_core"/>
</dbReference>
<accession>A0A919JY07</accession>
<dbReference type="EMBL" id="BOMV01000035">
    <property type="protein sequence ID" value="GIE95744.1"/>
    <property type="molecule type" value="Genomic_DNA"/>
</dbReference>
<protein>
    <submittedName>
        <fullName evidence="2">Glyoxalase</fullName>
    </submittedName>
</protein>
<dbReference type="Gene3D" id="3.10.180.10">
    <property type="entry name" value="2,3-Dihydroxybiphenyl 1,2-Dioxygenase, domain 1"/>
    <property type="match status" value="1"/>
</dbReference>
<dbReference type="PANTHER" id="PTHR36503:SF3">
    <property type="entry name" value="BLR0126 PROTEIN"/>
    <property type="match status" value="1"/>
</dbReference>
<dbReference type="Proteomes" id="UP000636960">
    <property type="component" value="Unassembled WGS sequence"/>
</dbReference>
<name>A0A919JY07_9ACTN</name>
<dbReference type="InterPro" id="IPR004360">
    <property type="entry name" value="Glyas_Fos-R_dOase_dom"/>
</dbReference>
<keyword evidence="3" id="KW-1185">Reference proteome</keyword>
<reference evidence="2" key="1">
    <citation type="submission" date="2021-01" db="EMBL/GenBank/DDBJ databases">
        <title>Whole genome shotgun sequence of Actinoplanes rishiriensis NBRC 108556.</title>
        <authorList>
            <person name="Komaki H."/>
            <person name="Tamura T."/>
        </authorList>
    </citation>
    <scope>NUCLEOTIDE SEQUENCE</scope>
    <source>
        <strain evidence="2">NBRC 108556</strain>
    </source>
</reference>
<dbReference type="PANTHER" id="PTHR36503">
    <property type="entry name" value="BLR2520 PROTEIN"/>
    <property type="match status" value="1"/>
</dbReference>
<comment type="caution">
    <text evidence="2">The sequence shown here is derived from an EMBL/GenBank/DDBJ whole genome shotgun (WGS) entry which is preliminary data.</text>
</comment>
<evidence type="ECO:0000313" key="3">
    <source>
        <dbReference type="Proteomes" id="UP000636960"/>
    </source>
</evidence>